<evidence type="ECO:0000313" key="3">
    <source>
        <dbReference type="EMBL" id="KIJ39623.1"/>
    </source>
</evidence>
<accession>A0A0C9U972</accession>
<keyword evidence="1" id="KW-0863">Zinc-finger</keyword>
<dbReference type="Proteomes" id="UP000054279">
    <property type="component" value="Unassembled WGS sequence"/>
</dbReference>
<dbReference type="GO" id="GO:0008270">
    <property type="term" value="F:zinc ion binding"/>
    <property type="evidence" value="ECO:0007669"/>
    <property type="project" value="UniProtKB-KW"/>
</dbReference>
<feature type="domain" description="SWIM-type" evidence="2">
    <location>
        <begin position="12"/>
        <end position="51"/>
    </location>
</feature>
<dbReference type="EMBL" id="KN837150">
    <property type="protein sequence ID" value="KIJ39623.1"/>
    <property type="molecule type" value="Genomic_DNA"/>
</dbReference>
<gene>
    <name evidence="3" type="ORF">M422DRAFT_32565</name>
</gene>
<keyword evidence="1" id="KW-0479">Metal-binding</keyword>
<name>A0A0C9U972_SPHS4</name>
<keyword evidence="4" id="KW-1185">Reference proteome</keyword>
<reference evidence="3 4" key="1">
    <citation type="submission" date="2014-06" db="EMBL/GenBank/DDBJ databases">
        <title>Evolutionary Origins and Diversification of the Mycorrhizal Mutualists.</title>
        <authorList>
            <consortium name="DOE Joint Genome Institute"/>
            <consortium name="Mycorrhizal Genomics Consortium"/>
            <person name="Kohler A."/>
            <person name="Kuo A."/>
            <person name="Nagy L.G."/>
            <person name="Floudas D."/>
            <person name="Copeland A."/>
            <person name="Barry K.W."/>
            <person name="Cichocki N."/>
            <person name="Veneault-Fourrey C."/>
            <person name="LaButti K."/>
            <person name="Lindquist E.A."/>
            <person name="Lipzen A."/>
            <person name="Lundell T."/>
            <person name="Morin E."/>
            <person name="Murat C."/>
            <person name="Riley R."/>
            <person name="Ohm R."/>
            <person name="Sun H."/>
            <person name="Tunlid A."/>
            <person name="Henrissat B."/>
            <person name="Grigoriev I.V."/>
            <person name="Hibbett D.S."/>
            <person name="Martin F."/>
        </authorList>
    </citation>
    <scope>NUCLEOTIDE SEQUENCE [LARGE SCALE GENOMIC DNA]</scope>
    <source>
        <strain evidence="3 4">SS14</strain>
    </source>
</reference>
<evidence type="ECO:0000256" key="1">
    <source>
        <dbReference type="PROSITE-ProRule" id="PRU00325"/>
    </source>
</evidence>
<evidence type="ECO:0000313" key="4">
    <source>
        <dbReference type="Proteomes" id="UP000054279"/>
    </source>
</evidence>
<dbReference type="AlphaFoldDB" id="A0A0C9U972"/>
<dbReference type="Pfam" id="PF04434">
    <property type="entry name" value="SWIM"/>
    <property type="match status" value="1"/>
</dbReference>
<proteinExistence type="predicted"/>
<keyword evidence="1" id="KW-0862">Zinc</keyword>
<dbReference type="HOGENOM" id="CLU_2074641_0_0_1"/>
<dbReference type="InterPro" id="IPR007527">
    <property type="entry name" value="Znf_SWIM"/>
</dbReference>
<protein>
    <recommendedName>
        <fullName evidence="2">SWIM-type domain-containing protein</fullName>
    </recommendedName>
</protein>
<evidence type="ECO:0000259" key="2">
    <source>
        <dbReference type="PROSITE" id="PS50966"/>
    </source>
</evidence>
<sequence length="118" mass="13265">MVGSYTKEDINYEVKLEITPEVSGIIGCSCPAFAQSGLGCKHTFLTQRIAHFNIQLEKSILPPRLIVLQPTTTEVQLNKKRGLRDKARVLLDQCNSLSVRSGDVSTRGCWKINRHLKR</sequence>
<dbReference type="PROSITE" id="PS50966">
    <property type="entry name" value="ZF_SWIM"/>
    <property type="match status" value="1"/>
</dbReference>
<organism evidence="3 4">
    <name type="scientific">Sphaerobolus stellatus (strain SS14)</name>
    <dbReference type="NCBI Taxonomy" id="990650"/>
    <lineage>
        <taxon>Eukaryota</taxon>
        <taxon>Fungi</taxon>
        <taxon>Dikarya</taxon>
        <taxon>Basidiomycota</taxon>
        <taxon>Agaricomycotina</taxon>
        <taxon>Agaricomycetes</taxon>
        <taxon>Phallomycetidae</taxon>
        <taxon>Geastrales</taxon>
        <taxon>Sphaerobolaceae</taxon>
        <taxon>Sphaerobolus</taxon>
    </lineage>
</organism>